<dbReference type="InterPro" id="IPR027193">
    <property type="entry name" value="Noc4"/>
</dbReference>
<comment type="caution">
    <text evidence="11">The sequence shown here is derived from an EMBL/GenBank/DDBJ whole genome shotgun (WGS) entry which is preliminary data.</text>
</comment>
<feature type="zinc finger region" description="C3H1-type" evidence="8">
    <location>
        <begin position="817"/>
        <end position="845"/>
    </location>
</feature>
<gene>
    <name evidence="11" type="ORF">IWX46DRAFT_645175</name>
</gene>
<dbReference type="PROSITE" id="PS50103">
    <property type="entry name" value="ZF_C3H1"/>
    <property type="match status" value="4"/>
</dbReference>
<proteinExistence type="inferred from homology"/>
<feature type="zinc finger region" description="C3H1-type" evidence="8">
    <location>
        <begin position="900"/>
        <end position="928"/>
    </location>
</feature>
<dbReference type="PANTHER" id="PTHR12455">
    <property type="entry name" value="NUCLEOLAR COMPLEX PROTEIN 4"/>
    <property type="match status" value="1"/>
</dbReference>
<organism evidence="11 12">
    <name type="scientific">Phyllosticta citricarpa</name>
    <dbReference type="NCBI Taxonomy" id="55181"/>
    <lineage>
        <taxon>Eukaryota</taxon>
        <taxon>Fungi</taxon>
        <taxon>Dikarya</taxon>
        <taxon>Ascomycota</taxon>
        <taxon>Pezizomycotina</taxon>
        <taxon>Dothideomycetes</taxon>
        <taxon>Dothideomycetes incertae sedis</taxon>
        <taxon>Botryosphaeriales</taxon>
        <taxon>Phyllostictaceae</taxon>
        <taxon>Phyllosticta</taxon>
    </lineage>
</organism>
<feature type="domain" description="C3H1-type" evidence="10">
    <location>
        <begin position="900"/>
        <end position="928"/>
    </location>
</feature>
<evidence type="ECO:0000256" key="1">
    <source>
        <dbReference type="ARBA" id="ARBA00004232"/>
    </source>
</evidence>
<keyword evidence="12" id="KW-1185">Reference proteome</keyword>
<evidence type="ECO:0000256" key="9">
    <source>
        <dbReference type="SAM" id="MobiDB-lite"/>
    </source>
</evidence>
<accession>A0ABR1L734</accession>
<dbReference type="InterPro" id="IPR016024">
    <property type="entry name" value="ARM-type_fold"/>
</dbReference>
<dbReference type="SUPFAM" id="SSF90229">
    <property type="entry name" value="CCCH zinc finger"/>
    <property type="match status" value="2"/>
</dbReference>
<feature type="compositionally biased region" description="Polar residues" evidence="9">
    <location>
        <begin position="643"/>
        <end position="654"/>
    </location>
</feature>
<dbReference type="InterPro" id="IPR036855">
    <property type="entry name" value="Znf_CCCH_sf"/>
</dbReference>
<dbReference type="Proteomes" id="UP001365128">
    <property type="component" value="Unassembled WGS sequence"/>
</dbReference>
<evidence type="ECO:0000313" key="12">
    <source>
        <dbReference type="Proteomes" id="UP001365128"/>
    </source>
</evidence>
<name>A0ABR1L734_9PEZI</name>
<dbReference type="EMBL" id="JBBPDW010000059">
    <property type="protein sequence ID" value="KAK7531051.1"/>
    <property type="molecule type" value="Genomic_DNA"/>
</dbReference>
<feature type="compositionally biased region" description="Basic residues" evidence="9">
    <location>
        <begin position="23"/>
        <end position="32"/>
    </location>
</feature>
<evidence type="ECO:0000256" key="2">
    <source>
        <dbReference type="ARBA" id="ARBA00007797"/>
    </source>
</evidence>
<evidence type="ECO:0000256" key="7">
    <source>
        <dbReference type="ARBA" id="ARBA00022989"/>
    </source>
</evidence>
<feature type="zinc finger region" description="C3H1-type" evidence="8">
    <location>
        <begin position="873"/>
        <end position="899"/>
    </location>
</feature>
<evidence type="ECO:0000256" key="4">
    <source>
        <dbReference type="ARBA" id="ARBA00022723"/>
    </source>
</evidence>
<feature type="zinc finger region" description="C3H1-type" evidence="8">
    <location>
        <begin position="849"/>
        <end position="872"/>
    </location>
</feature>
<feature type="domain" description="C3H1-type" evidence="10">
    <location>
        <begin position="849"/>
        <end position="872"/>
    </location>
</feature>
<dbReference type="SMART" id="SM00356">
    <property type="entry name" value="ZnF_C3H1"/>
    <property type="match status" value="4"/>
</dbReference>
<keyword evidence="7" id="KW-1133">Transmembrane helix</keyword>
<comment type="similarity">
    <text evidence="2">Belongs to the CBF/MAK21 family.</text>
</comment>
<dbReference type="Gene3D" id="4.10.1000.10">
    <property type="entry name" value="Zinc finger, CCCH-type"/>
    <property type="match status" value="2"/>
</dbReference>
<evidence type="ECO:0000313" key="11">
    <source>
        <dbReference type="EMBL" id="KAK7531051.1"/>
    </source>
</evidence>
<reference evidence="11 12" key="1">
    <citation type="submission" date="2024-04" db="EMBL/GenBank/DDBJ databases">
        <title>Phyllosticta paracitricarpa is synonymous to the EU quarantine fungus P. citricarpa based on phylogenomic analyses.</title>
        <authorList>
            <consortium name="Lawrence Berkeley National Laboratory"/>
            <person name="Van Ingen-Buijs V.A."/>
            <person name="Van Westerhoven A.C."/>
            <person name="Haridas S."/>
            <person name="Skiadas P."/>
            <person name="Martin F."/>
            <person name="Groenewald J.Z."/>
            <person name="Crous P.W."/>
            <person name="Seidl M.F."/>
        </authorList>
    </citation>
    <scope>NUCLEOTIDE SEQUENCE [LARGE SCALE GENOMIC DNA]</scope>
    <source>
        <strain evidence="11 12">CBS 122670</strain>
    </source>
</reference>
<feature type="region of interest" description="Disordered" evidence="9">
    <location>
        <begin position="1"/>
        <end position="42"/>
    </location>
</feature>
<keyword evidence="6 8" id="KW-0862">Zinc</keyword>
<keyword evidence="4 8" id="KW-0479">Metal-binding</keyword>
<evidence type="ECO:0000256" key="5">
    <source>
        <dbReference type="ARBA" id="ARBA00022771"/>
    </source>
</evidence>
<evidence type="ECO:0000256" key="6">
    <source>
        <dbReference type="ARBA" id="ARBA00022833"/>
    </source>
</evidence>
<sequence>MTMASPDPLAGNKRKREGEKAARKTKKSKSKSKPTTTTIANGDDLESRILELEAQITESRRHYNNIVELITIAKGIDAKRDAEDETPNLAMVALCRVFCRLLATGSMKKSKVLPESELMIVQWLRQRYQEFTDHLLSRLNCNDALESLSLQLAMRLVKEEVRGQTGHGDDAWKQGLFQRIVREALSGKDSTTMDEFREKFADEYTDVRFYTLHAIASVLKEPPSPAEQEVFVQNSLEFLLSISGTPGDESFLDDFYGPEPEQPKHALKSLSAHKRLGQDAWLAVLRSGLSVEQRKRVLGNMTDFVTPWFLKVELLMDFLTDSYNVGGGTSLLALSGLFHLMREKNLDYPSFYQKLYSLLDDGLLNSKYRSRFFRLLDEFMSSTHLPAALVASFIKRLSQLALHAPPAGIVVVVPWIYNMLKRHPACTFMIHREIRDPQVRDELEDMGMDDPFDMEEQDPMETNAIESSLWEIETLQSHYHPNVATLAKIISEQFTKQSYNLEDFLDHSYNGLIEAELGKDLKKTPVVEYEIPKRIFTAEEGGLAPLGSLMLQDYIMSEDRELQAKIAALSGISQSAALKTRLTNSFMGKINLAKQREQNGQLKHVHYGYGRGSANWTPHRGTPYGAPRGRGGKTFNNRTLVLNSSGSRTNSPVSAATPIEGTPTSEMTPSPRGDGNGWVVKRDRHMQLINPAIYDKVSQQRAKDMEQTAEQRRQQRSLRERAKLNKHFQAAALPVATNINNVHNPPAASQAYEIDVEGVRFRVADGGSKLIRVSKDPITARVTPKHAKIGGVTFLRSKNGNLYRAGIVKTRQSKPVKKISEPCPRFTTTGTCSKGPQCRYLHDPSKVAMCKDFLLRNNCPLGDACDLSHEPSPHRVPACLHFLRGNCTNDDCRYAHIRVNPSAPVCRAFGTIGYCERGPECTERHVFECPDYANHAVCRNPKCRLPHVDRAGQIRKAASAQSGAADGVEMDISSDDDDQMNSDDVDSDAEIEEEIIMTDTNDQGHEVSQQQDFIGF</sequence>
<protein>
    <submittedName>
        <fullName evidence="11">CBF/Mak21 family-domain-containing protein</fullName>
    </submittedName>
</protein>
<comment type="subcellular location">
    <subcellularLocation>
        <location evidence="1">Nucleus membrane</location>
        <topology evidence="1">Multi-pass membrane protein</topology>
    </subcellularLocation>
</comment>
<evidence type="ECO:0000256" key="3">
    <source>
        <dbReference type="ARBA" id="ARBA00022692"/>
    </source>
</evidence>
<dbReference type="Pfam" id="PF00642">
    <property type="entry name" value="zf-CCCH"/>
    <property type="match status" value="1"/>
</dbReference>
<dbReference type="InterPro" id="IPR000571">
    <property type="entry name" value="Znf_CCCH"/>
</dbReference>
<dbReference type="SUPFAM" id="SSF48371">
    <property type="entry name" value="ARM repeat"/>
    <property type="match status" value="1"/>
</dbReference>
<keyword evidence="3" id="KW-0812">Transmembrane</keyword>
<dbReference type="InterPro" id="IPR005612">
    <property type="entry name" value="CCAAT-binding_factor"/>
</dbReference>
<keyword evidence="7" id="KW-0472">Membrane</keyword>
<dbReference type="Pfam" id="PF03914">
    <property type="entry name" value="CBF"/>
    <property type="match status" value="1"/>
</dbReference>
<keyword evidence="5 8" id="KW-0863">Zinc-finger</keyword>
<feature type="compositionally biased region" description="Acidic residues" evidence="9">
    <location>
        <begin position="968"/>
        <end position="986"/>
    </location>
</feature>
<evidence type="ECO:0000256" key="8">
    <source>
        <dbReference type="PROSITE-ProRule" id="PRU00723"/>
    </source>
</evidence>
<feature type="domain" description="C3H1-type" evidence="10">
    <location>
        <begin position="817"/>
        <end position="845"/>
    </location>
</feature>
<feature type="domain" description="C3H1-type" evidence="10">
    <location>
        <begin position="873"/>
        <end position="899"/>
    </location>
</feature>
<feature type="region of interest" description="Disordered" evidence="9">
    <location>
        <begin position="643"/>
        <end position="674"/>
    </location>
</feature>
<dbReference type="PANTHER" id="PTHR12455:SF0">
    <property type="entry name" value="NUCLEOLAR COMPLEX PROTEIN 4 HOMOLOG"/>
    <property type="match status" value="1"/>
</dbReference>
<evidence type="ECO:0000259" key="10">
    <source>
        <dbReference type="PROSITE" id="PS50103"/>
    </source>
</evidence>
<feature type="region of interest" description="Disordered" evidence="9">
    <location>
        <begin position="956"/>
        <end position="986"/>
    </location>
</feature>